<sequence>MDPGIIQLKRSGLCKTKRFTPPENNSVYRKCRLDANEYVSTCSGSSKDWKISSLCESEPTSFVYEGSSLANLQNSIGSVGTKFHFWDSNVGHSVEYQTFIANRKFRNSYCASCNSVAWQGCHIRETFKADINSSRLFDQYINGEKKYMFIFRIDFNERTCTRDSDAYLVYPNYETGQDTCQNMTALLRQCDCNEVMDLNTLACVTYKNGTTEESCNEVLPNTTIFNLPAYATNQCEENFTYKALPPADAQRECDRCSQQPRGSSNATECLEVYSFDLFETNAFSIFPTIHCYSRELLHCNLIFPDQKVGCVNDFMGRVTAHGVYHTTVETDVTILNALVIIYSPSTYVFTVLPTTVHGGFDLVFSTYIVETSSYCSTFDIDEAISSRFTVCPDKSIQSVSPPQLKHTDYYLEGEVVKVCAEYELPGFDLQLQDYILSALSITVSIIYIIYYLVRRRWTLTGNLIVSAIATLVGALLFYSLIKEVRNSKVACLYPVFSPYLCFVEGGWIRVLTFTGFIYSLILVNSILCVIAVYKIVKSDQNLHAADKKRTKKKILTVVKLQIIFGFHWILLFFTEIGGSGPAKRQLWTVLSVFITLQGISVVLSQVIQLESFPKLSRMFSRMKESKGDTSHNTDTAEIHGKTQSSQL</sequence>
<dbReference type="AlphaFoldDB" id="A0A7J7JM34"/>
<feature type="transmembrane region" description="Helical" evidence="6">
    <location>
        <begin position="586"/>
        <end position="607"/>
    </location>
</feature>
<evidence type="ECO:0000256" key="4">
    <source>
        <dbReference type="ARBA" id="ARBA00023136"/>
    </source>
</evidence>
<protein>
    <submittedName>
        <fullName evidence="7">Uncharacterized protein</fullName>
    </submittedName>
</protein>
<organism evidence="7 8">
    <name type="scientific">Bugula neritina</name>
    <name type="common">Brown bryozoan</name>
    <name type="synonym">Sertularia neritina</name>
    <dbReference type="NCBI Taxonomy" id="10212"/>
    <lineage>
        <taxon>Eukaryota</taxon>
        <taxon>Metazoa</taxon>
        <taxon>Spiralia</taxon>
        <taxon>Lophotrochozoa</taxon>
        <taxon>Bryozoa</taxon>
        <taxon>Gymnolaemata</taxon>
        <taxon>Cheilostomatida</taxon>
        <taxon>Flustrina</taxon>
        <taxon>Buguloidea</taxon>
        <taxon>Bugulidae</taxon>
        <taxon>Bugula</taxon>
    </lineage>
</organism>
<keyword evidence="2 6" id="KW-0812">Transmembrane</keyword>
<dbReference type="GO" id="GO:0004930">
    <property type="term" value="F:G protein-coupled receptor activity"/>
    <property type="evidence" value="ECO:0007669"/>
    <property type="project" value="InterPro"/>
</dbReference>
<dbReference type="PANTHER" id="PTHR45902">
    <property type="entry name" value="LATROPHILIN RECEPTOR-LIKE PROTEIN A"/>
    <property type="match status" value="1"/>
</dbReference>
<keyword evidence="8" id="KW-1185">Reference proteome</keyword>
<evidence type="ECO:0000313" key="8">
    <source>
        <dbReference type="Proteomes" id="UP000593567"/>
    </source>
</evidence>
<dbReference type="InterPro" id="IPR053231">
    <property type="entry name" value="GPCR_LN-TM7"/>
</dbReference>
<comment type="caution">
    <text evidence="7">The sequence shown here is derived from an EMBL/GenBank/DDBJ whole genome shotgun (WGS) entry which is preliminary data.</text>
</comment>
<dbReference type="InterPro" id="IPR000832">
    <property type="entry name" value="GPCR_2_secretin-like"/>
</dbReference>
<dbReference type="PANTHER" id="PTHR45902:SF4">
    <property type="entry name" value="G-PROTEIN COUPLED RECEPTORS FAMILY 2 PROFILE 2 DOMAIN-CONTAINING PROTEIN"/>
    <property type="match status" value="1"/>
</dbReference>
<reference evidence="7" key="1">
    <citation type="submission" date="2020-06" db="EMBL/GenBank/DDBJ databases">
        <title>Draft genome of Bugula neritina, a colonial animal packing powerful symbionts and potential medicines.</title>
        <authorList>
            <person name="Rayko M."/>
        </authorList>
    </citation>
    <scope>NUCLEOTIDE SEQUENCE [LARGE SCALE GENOMIC DNA]</scope>
    <source>
        <strain evidence="7">Kwan_BN1</strain>
    </source>
</reference>
<keyword evidence="4 6" id="KW-0472">Membrane</keyword>
<evidence type="ECO:0000256" key="3">
    <source>
        <dbReference type="ARBA" id="ARBA00022989"/>
    </source>
</evidence>
<dbReference type="Pfam" id="PF00002">
    <property type="entry name" value="7tm_2"/>
    <property type="match status" value="1"/>
</dbReference>
<gene>
    <name evidence="7" type="ORF">EB796_014993</name>
</gene>
<feature type="compositionally biased region" description="Basic and acidic residues" evidence="5">
    <location>
        <begin position="623"/>
        <end position="640"/>
    </location>
</feature>
<feature type="region of interest" description="Disordered" evidence="5">
    <location>
        <begin position="623"/>
        <end position="647"/>
    </location>
</feature>
<name>A0A7J7JM34_BUGNE</name>
<feature type="transmembrane region" description="Helical" evidence="6">
    <location>
        <begin position="459"/>
        <end position="478"/>
    </location>
</feature>
<feature type="transmembrane region" description="Helical" evidence="6">
    <location>
        <begin position="557"/>
        <end position="574"/>
    </location>
</feature>
<evidence type="ECO:0000256" key="6">
    <source>
        <dbReference type="SAM" id="Phobius"/>
    </source>
</evidence>
<comment type="subcellular location">
    <subcellularLocation>
        <location evidence="1">Membrane</location>
        <topology evidence="1">Multi-pass membrane protein</topology>
    </subcellularLocation>
</comment>
<evidence type="ECO:0000256" key="1">
    <source>
        <dbReference type="ARBA" id="ARBA00004141"/>
    </source>
</evidence>
<keyword evidence="3 6" id="KW-1133">Transmembrane helix</keyword>
<feature type="transmembrane region" description="Helical" evidence="6">
    <location>
        <begin position="434"/>
        <end position="453"/>
    </location>
</feature>
<evidence type="ECO:0000256" key="2">
    <source>
        <dbReference type="ARBA" id="ARBA00022692"/>
    </source>
</evidence>
<proteinExistence type="predicted"/>
<feature type="transmembrane region" description="Helical" evidence="6">
    <location>
        <begin position="516"/>
        <end position="536"/>
    </location>
</feature>
<evidence type="ECO:0000256" key="5">
    <source>
        <dbReference type="SAM" id="MobiDB-lite"/>
    </source>
</evidence>
<dbReference type="EMBL" id="VXIV02002223">
    <property type="protein sequence ID" value="KAF6026721.1"/>
    <property type="molecule type" value="Genomic_DNA"/>
</dbReference>
<dbReference type="GO" id="GO:0016020">
    <property type="term" value="C:membrane"/>
    <property type="evidence" value="ECO:0007669"/>
    <property type="project" value="UniProtKB-SubCell"/>
</dbReference>
<accession>A0A7J7JM34</accession>
<evidence type="ECO:0000313" key="7">
    <source>
        <dbReference type="EMBL" id="KAF6026721.1"/>
    </source>
</evidence>
<dbReference type="Proteomes" id="UP000593567">
    <property type="component" value="Unassembled WGS sequence"/>
</dbReference>
<dbReference type="Gene3D" id="1.20.1070.10">
    <property type="entry name" value="Rhodopsin 7-helix transmembrane proteins"/>
    <property type="match status" value="1"/>
</dbReference>